<evidence type="ECO:0000313" key="2">
    <source>
        <dbReference type="Proteomes" id="UP000790709"/>
    </source>
</evidence>
<protein>
    <submittedName>
        <fullName evidence="1">L domain-like protein</fullName>
    </submittedName>
</protein>
<name>A0ACB8B5F0_9AGAM</name>
<proteinExistence type="predicted"/>
<gene>
    <name evidence="1" type="ORF">BV22DRAFT_1021255</name>
</gene>
<comment type="caution">
    <text evidence="1">The sequence shown here is derived from an EMBL/GenBank/DDBJ whole genome shotgun (WGS) entry which is preliminary data.</text>
</comment>
<sequence length="832" mass="89212">MSRIPQPPSSRPGVRTSALTPPTSRSRAPSPSKPASSVPPPTPSRVRTKSVPKSPTKPPARRPVPADNDPPVPKTPLSIKEAIALKRAEAKKATSKGTFDGGSGSSFDTFENLEDALPTSLKKDPDDGLELGRWSVKETIERARSTGSINLSTRSLPCLPSALFELHLGVTVDPLKSVPNESPISSSDASAAPRRGGQREGPAWFETQDLQVLKAWNNEIIEIQHEISLFGSLKTIDLHQNKIVTLPDTFADLMALTTLDLSNNALTSLPTNLFALPSLTSLNLSHNALATLPFGAPFSRGLARESRSNASGGSFFGPVITRASSPLPRLLTLNVSYNKLLASGIDHTIDSFPKSIVKADFSGNPLSVGNSECSHLIQALGQLKELKELRFETADIGDDAFTLESTLFSSLCILDLGETRATVKGMQAALSNLKQTILFDLTTEEPADGVLRISVGKKVIKEAWELEAERRARSRGGRSGRSLGNSEEANTASASPKVEAVKEAWEIEAEQGLLTEGGRRRARAAAAANDAKPPPLVGKGTPPTPPPISQTSSTASLTKYHHAATQTLTLPPSAPPAKSHARSFSLAASSLTNSATSPQGKTDIALPTPSLPLAVISSQVFSQTLKILILSNRKLDLSISLPPSTDSSSGGLLFNLEELVLDGCGFGDNVSVTREAASGATTPPRTNEALLPLLTRLFPGLRTLDLSYNSLSSAALKGEILSSLILANSQDDPSQYPRKGLRHLRLRGNRITELDGFQVVAEMFKGHRAVPDWKLEELDLRDNEISKLPAELGLLPLDVFLVDGNTFRIPQRRVWEREGTKGLLSWLRGRLE</sequence>
<keyword evidence="2" id="KW-1185">Reference proteome</keyword>
<organism evidence="1 2">
    <name type="scientific">Leucogyrophana mollusca</name>
    <dbReference type="NCBI Taxonomy" id="85980"/>
    <lineage>
        <taxon>Eukaryota</taxon>
        <taxon>Fungi</taxon>
        <taxon>Dikarya</taxon>
        <taxon>Basidiomycota</taxon>
        <taxon>Agaricomycotina</taxon>
        <taxon>Agaricomycetes</taxon>
        <taxon>Agaricomycetidae</taxon>
        <taxon>Boletales</taxon>
        <taxon>Boletales incertae sedis</taxon>
        <taxon>Leucogyrophana</taxon>
    </lineage>
</organism>
<reference evidence="1" key="1">
    <citation type="journal article" date="2021" name="New Phytol.">
        <title>Evolutionary innovations through gain and loss of genes in the ectomycorrhizal Boletales.</title>
        <authorList>
            <person name="Wu G."/>
            <person name="Miyauchi S."/>
            <person name="Morin E."/>
            <person name="Kuo A."/>
            <person name="Drula E."/>
            <person name="Varga T."/>
            <person name="Kohler A."/>
            <person name="Feng B."/>
            <person name="Cao Y."/>
            <person name="Lipzen A."/>
            <person name="Daum C."/>
            <person name="Hundley H."/>
            <person name="Pangilinan J."/>
            <person name="Johnson J."/>
            <person name="Barry K."/>
            <person name="LaButti K."/>
            <person name="Ng V."/>
            <person name="Ahrendt S."/>
            <person name="Min B."/>
            <person name="Choi I.G."/>
            <person name="Park H."/>
            <person name="Plett J.M."/>
            <person name="Magnuson J."/>
            <person name="Spatafora J.W."/>
            <person name="Nagy L.G."/>
            <person name="Henrissat B."/>
            <person name="Grigoriev I.V."/>
            <person name="Yang Z.L."/>
            <person name="Xu J."/>
            <person name="Martin F.M."/>
        </authorList>
    </citation>
    <scope>NUCLEOTIDE SEQUENCE</scope>
    <source>
        <strain evidence="1">KUC20120723A-06</strain>
    </source>
</reference>
<dbReference type="EMBL" id="MU266582">
    <property type="protein sequence ID" value="KAH7920418.1"/>
    <property type="molecule type" value="Genomic_DNA"/>
</dbReference>
<accession>A0ACB8B5F0</accession>
<evidence type="ECO:0000313" key="1">
    <source>
        <dbReference type="EMBL" id="KAH7920418.1"/>
    </source>
</evidence>
<dbReference type="Proteomes" id="UP000790709">
    <property type="component" value="Unassembled WGS sequence"/>
</dbReference>